<keyword evidence="1" id="KW-1133">Transmembrane helix</keyword>
<evidence type="ECO:0000313" key="2">
    <source>
        <dbReference type="EMBL" id="PZP55942.1"/>
    </source>
</evidence>
<organism evidence="2 3">
    <name type="scientific">Micavibrio aeruginosavorus</name>
    <dbReference type="NCBI Taxonomy" id="349221"/>
    <lineage>
        <taxon>Bacteria</taxon>
        <taxon>Pseudomonadati</taxon>
        <taxon>Bdellovibrionota</taxon>
        <taxon>Bdellovibrionia</taxon>
        <taxon>Bdellovibrionales</taxon>
        <taxon>Pseudobdellovibrionaceae</taxon>
        <taxon>Micavibrio</taxon>
    </lineage>
</organism>
<keyword evidence="1" id="KW-0472">Membrane</keyword>
<feature type="transmembrane region" description="Helical" evidence="1">
    <location>
        <begin position="14"/>
        <end position="33"/>
    </location>
</feature>
<evidence type="ECO:0000256" key="1">
    <source>
        <dbReference type="SAM" id="Phobius"/>
    </source>
</evidence>
<accession>A0A2W5HJS7</accession>
<name>A0A2W5HJS7_9BACT</name>
<keyword evidence="1" id="KW-0812">Transmembrane</keyword>
<dbReference type="AlphaFoldDB" id="A0A2W5HJS7"/>
<gene>
    <name evidence="2" type="ORF">DI586_05280</name>
</gene>
<proteinExistence type="predicted"/>
<evidence type="ECO:0000313" key="3">
    <source>
        <dbReference type="Proteomes" id="UP000249739"/>
    </source>
</evidence>
<comment type="caution">
    <text evidence="2">The sequence shown here is derived from an EMBL/GenBank/DDBJ whole genome shotgun (WGS) entry which is preliminary data.</text>
</comment>
<sequence length="146" mass="16335">MDYNKEKNFYDKPLKPGTILLVFVVLFAGMLIYREVKGIPEQEARLQALRPPPTQKLSQSLIVGKVGALCKMAVTEKLVVPKSADFPWSAQIIPTTGDREFTMTSFVDAQNSYGASVRTHFQCRVTYNGQDADKIENWTVVSISGF</sequence>
<reference evidence="2 3" key="1">
    <citation type="submission" date="2017-08" db="EMBL/GenBank/DDBJ databases">
        <title>Infants hospitalized years apart are colonized by the same room-sourced microbial strains.</title>
        <authorList>
            <person name="Brooks B."/>
            <person name="Olm M.R."/>
            <person name="Firek B.A."/>
            <person name="Baker R."/>
            <person name="Thomas B.C."/>
            <person name="Morowitz M.J."/>
            <person name="Banfield J.F."/>
        </authorList>
    </citation>
    <scope>NUCLEOTIDE SEQUENCE [LARGE SCALE GENOMIC DNA]</scope>
    <source>
        <strain evidence="2">S2_006_000_R2_64</strain>
    </source>
</reference>
<dbReference type="Proteomes" id="UP000249739">
    <property type="component" value="Unassembled WGS sequence"/>
</dbReference>
<protein>
    <submittedName>
        <fullName evidence="2">Uncharacterized protein</fullName>
    </submittedName>
</protein>
<dbReference type="EMBL" id="QFOT01000044">
    <property type="protein sequence ID" value="PZP55942.1"/>
    <property type="molecule type" value="Genomic_DNA"/>
</dbReference>